<dbReference type="FunFam" id="2.40.10.10:FF:000047">
    <property type="entry name" value="Trypsin eta"/>
    <property type="match status" value="1"/>
</dbReference>
<evidence type="ECO:0000256" key="2">
    <source>
        <dbReference type="ARBA" id="ARBA00022525"/>
    </source>
</evidence>
<keyword evidence="8" id="KW-0325">Glycoprotein</keyword>
<comment type="similarity">
    <text evidence="9">Belongs to the peptidase S1 family. CLIP subfamily.</text>
</comment>
<dbReference type="InterPro" id="IPR001254">
    <property type="entry name" value="Trypsin_dom"/>
</dbReference>
<dbReference type="GO" id="GO:0016485">
    <property type="term" value="P:protein processing"/>
    <property type="evidence" value="ECO:0007669"/>
    <property type="project" value="UniProtKB-ARBA"/>
</dbReference>
<keyword evidence="3 10" id="KW-0645">Protease</keyword>
<evidence type="ECO:0000313" key="13">
    <source>
        <dbReference type="Proteomes" id="UP000292052"/>
    </source>
</evidence>
<gene>
    <name evidence="12" type="ORF">BDFB_000202</name>
</gene>
<dbReference type="FunFam" id="2.40.10.10:FF:000028">
    <property type="entry name" value="Serine protease easter"/>
    <property type="match status" value="1"/>
</dbReference>
<evidence type="ECO:0000256" key="3">
    <source>
        <dbReference type="ARBA" id="ARBA00022670"/>
    </source>
</evidence>
<dbReference type="PRINTS" id="PR00722">
    <property type="entry name" value="CHYMOTRYPSIN"/>
</dbReference>
<feature type="domain" description="Peptidase S1" evidence="11">
    <location>
        <begin position="536"/>
        <end position="802"/>
    </location>
</feature>
<dbReference type="GO" id="GO:0005576">
    <property type="term" value="C:extracellular region"/>
    <property type="evidence" value="ECO:0007669"/>
    <property type="project" value="UniProtKB-SubCell"/>
</dbReference>
<dbReference type="InterPro" id="IPR033116">
    <property type="entry name" value="TRYPSIN_SER"/>
</dbReference>
<accession>A0A482WEC7</accession>
<evidence type="ECO:0000313" key="12">
    <source>
        <dbReference type="EMBL" id="RZC43129.1"/>
    </source>
</evidence>
<dbReference type="FunFam" id="2.40.10.10:FF:000068">
    <property type="entry name" value="transmembrane protease serine 2"/>
    <property type="match status" value="1"/>
</dbReference>
<dbReference type="STRING" id="1661398.A0A482WEC7"/>
<evidence type="ECO:0000256" key="9">
    <source>
        <dbReference type="ARBA" id="ARBA00024195"/>
    </source>
</evidence>
<sequence length="802" mass="88606">VTHSKKRTRIKSLRNVYILECAEYLKIPGKFGHGIIGGSLAQNGEFPHMVALGYGDKHNITWLCGGTIISENYVLTAAHCTSNHQLGAVKVARIGSRNLKDDGIHIEIANIIRHPDYQKPSVYNDIALLELRDKIQFFRSVLPACLNTALNIKPETNQLVATGWGLLQFAGPPSDNLMKVNLTLYPHRQCRVVYNNVSKQRLAYGIDFSTQICAGGAPNEEKDTCQVMFPIKSWGDSGGPLAMKTGVLYTVVGVTSFGKACGLANIPTVYTRVSAYVPWIEKIVWPEYSKYVIEKVVQPILLITSPDIEKNNCGHKVVKLIVGGEPAGRREFPHMAAIGFEAENNPNDIKWICGGSIISEEYILTAGHCLISAELGPAKYAKVGITNLNDNSKRKQEIRISERIAHPDYRSTSHYNDIGLVKLERPAQMNSFSRPACLYPAKEITAEKAIATGWGKTSYAGVGSDDLLKVTLNFYSQENCNKSYRNQISRKLRRGIVGDTQVCAGSNEEKDTCQGDSGGPLQIYHINDDIKCMYDIVGVTSFGKACSASPGVYTRVSQFIQWIEDIAVIVILEDHFKYITKVMTSNAVIGYEEVSNDIKWLCGGTIISQQYILTAGHCLVSSQFGPAKYVRMGITNLNDRSTHKQEIRVTERIAHPEYRSSSHYNDIGLLKLQKPARMNSFSRPACLYTNNEITAEKAIATGWGNTAYAGTSSDDLLKVTLDFFTHENCNRSYKNQISRKLKRGIIDDIQICAGSLDDEEKDTCQGDSGGPLQIYHINDDIKCMYDIVGVTSFGKACSGSPG</sequence>
<comment type="subcellular location">
    <subcellularLocation>
        <location evidence="1">Secreted</location>
    </subcellularLocation>
</comment>
<dbReference type="GO" id="GO:0004252">
    <property type="term" value="F:serine-type endopeptidase activity"/>
    <property type="evidence" value="ECO:0007669"/>
    <property type="project" value="InterPro"/>
</dbReference>
<evidence type="ECO:0000259" key="11">
    <source>
        <dbReference type="PROSITE" id="PS50240"/>
    </source>
</evidence>
<evidence type="ECO:0000256" key="1">
    <source>
        <dbReference type="ARBA" id="ARBA00004613"/>
    </source>
</evidence>
<dbReference type="Pfam" id="PF00089">
    <property type="entry name" value="Trypsin"/>
    <property type="match status" value="3"/>
</dbReference>
<dbReference type="InterPro" id="IPR001314">
    <property type="entry name" value="Peptidase_S1A"/>
</dbReference>
<reference evidence="12 13" key="1">
    <citation type="submission" date="2017-03" db="EMBL/GenBank/DDBJ databases">
        <title>Genome of the blue death feigning beetle - Asbolus verrucosus.</title>
        <authorList>
            <person name="Rider S.D."/>
        </authorList>
    </citation>
    <scope>NUCLEOTIDE SEQUENCE [LARGE SCALE GENOMIC DNA]</scope>
    <source>
        <strain evidence="12">Butters</strain>
        <tissue evidence="12">Head and leg muscle</tissue>
    </source>
</reference>
<name>A0A482WEC7_ASBVE</name>
<protein>
    <submittedName>
        <fullName evidence="12">Serine protease snake-like</fullName>
    </submittedName>
</protein>
<evidence type="ECO:0000256" key="7">
    <source>
        <dbReference type="ARBA" id="ARBA00023157"/>
    </source>
</evidence>
<keyword evidence="6 10" id="KW-0720">Serine protease</keyword>
<feature type="non-terminal residue" evidence="12">
    <location>
        <position position="1"/>
    </location>
</feature>
<dbReference type="SMART" id="SM00020">
    <property type="entry name" value="Tryp_SPc"/>
    <property type="match status" value="3"/>
</dbReference>
<dbReference type="Gene3D" id="2.40.10.10">
    <property type="entry name" value="Trypsin-like serine proteases"/>
    <property type="match status" value="3"/>
</dbReference>
<evidence type="ECO:0000256" key="4">
    <source>
        <dbReference type="ARBA" id="ARBA00022729"/>
    </source>
</evidence>
<dbReference type="InterPro" id="IPR043504">
    <property type="entry name" value="Peptidase_S1_PA_chymotrypsin"/>
</dbReference>
<feature type="non-terminal residue" evidence="12">
    <location>
        <position position="802"/>
    </location>
</feature>
<organism evidence="12 13">
    <name type="scientific">Asbolus verrucosus</name>
    <name type="common">Desert ironclad beetle</name>
    <dbReference type="NCBI Taxonomy" id="1661398"/>
    <lineage>
        <taxon>Eukaryota</taxon>
        <taxon>Metazoa</taxon>
        <taxon>Ecdysozoa</taxon>
        <taxon>Arthropoda</taxon>
        <taxon>Hexapoda</taxon>
        <taxon>Insecta</taxon>
        <taxon>Pterygota</taxon>
        <taxon>Neoptera</taxon>
        <taxon>Endopterygota</taxon>
        <taxon>Coleoptera</taxon>
        <taxon>Polyphaga</taxon>
        <taxon>Cucujiformia</taxon>
        <taxon>Tenebrionidae</taxon>
        <taxon>Pimeliinae</taxon>
        <taxon>Asbolus</taxon>
    </lineage>
</organism>
<keyword evidence="7" id="KW-1015">Disulfide bond</keyword>
<dbReference type="CDD" id="cd00190">
    <property type="entry name" value="Tryp_SPc"/>
    <property type="match status" value="3"/>
</dbReference>
<dbReference type="AlphaFoldDB" id="A0A482WEC7"/>
<comment type="caution">
    <text evidence="12">The sequence shown here is derived from an EMBL/GenBank/DDBJ whole genome shotgun (WGS) entry which is preliminary data.</text>
</comment>
<dbReference type="PROSITE" id="PS00135">
    <property type="entry name" value="TRYPSIN_SER"/>
    <property type="match status" value="2"/>
</dbReference>
<keyword evidence="2" id="KW-0964">Secreted</keyword>
<evidence type="ECO:0000256" key="6">
    <source>
        <dbReference type="ARBA" id="ARBA00022825"/>
    </source>
</evidence>
<feature type="domain" description="Peptidase S1" evidence="11">
    <location>
        <begin position="35"/>
        <end position="285"/>
    </location>
</feature>
<keyword evidence="4" id="KW-0732">Signal</keyword>
<evidence type="ECO:0000256" key="10">
    <source>
        <dbReference type="RuleBase" id="RU363034"/>
    </source>
</evidence>
<proteinExistence type="inferred from homology"/>
<evidence type="ECO:0000256" key="5">
    <source>
        <dbReference type="ARBA" id="ARBA00022801"/>
    </source>
</evidence>
<feature type="domain" description="Peptidase S1" evidence="11">
    <location>
        <begin position="321"/>
        <end position="568"/>
    </location>
</feature>
<dbReference type="EMBL" id="QDEB01001686">
    <property type="protein sequence ID" value="RZC43129.1"/>
    <property type="molecule type" value="Genomic_DNA"/>
</dbReference>
<dbReference type="InterPro" id="IPR018114">
    <property type="entry name" value="TRYPSIN_HIS"/>
</dbReference>
<dbReference type="Proteomes" id="UP000292052">
    <property type="component" value="Unassembled WGS sequence"/>
</dbReference>
<dbReference type="PANTHER" id="PTHR24258:SF136">
    <property type="entry name" value="GH06673P-RELATED"/>
    <property type="match status" value="1"/>
</dbReference>
<dbReference type="PROSITE" id="PS00134">
    <property type="entry name" value="TRYPSIN_HIS"/>
    <property type="match status" value="3"/>
</dbReference>
<keyword evidence="13" id="KW-1185">Reference proteome</keyword>
<dbReference type="PANTHER" id="PTHR24258">
    <property type="entry name" value="SERINE PROTEASE-RELATED"/>
    <property type="match status" value="1"/>
</dbReference>
<dbReference type="OrthoDB" id="6339452at2759"/>
<dbReference type="PROSITE" id="PS50240">
    <property type="entry name" value="TRYPSIN_DOM"/>
    <property type="match status" value="3"/>
</dbReference>
<dbReference type="InterPro" id="IPR009003">
    <property type="entry name" value="Peptidase_S1_PA"/>
</dbReference>
<evidence type="ECO:0000256" key="8">
    <source>
        <dbReference type="ARBA" id="ARBA00023180"/>
    </source>
</evidence>
<keyword evidence="5 10" id="KW-0378">Hydrolase</keyword>
<dbReference type="SUPFAM" id="SSF50494">
    <property type="entry name" value="Trypsin-like serine proteases"/>
    <property type="match status" value="3"/>
</dbReference>